<proteinExistence type="predicted"/>
<reference evidence="4 5" key="1">
    <citation type="journal article" date="2018" name="IMA Fungus">
        <title>IMA Genome-F 9: Draft genome sequence of Annulohypoxylon stygium, Aspergillus mulundensis, Berkeleyomyces basicola (syn. Thielaviopsis basicola), Ceratocystis smalleyi, two Cercospora beticola strains, Coleophoma cylindrospora, Fusarium fracticaudum, Phialophora cf. hyalina, and Morchella septimelata.</title>
        <authorList>
            <person name="Wingfield B.D."/>
            <person name="Bills G.F."/>
            <person name="Dong Y."/>
            <person name="Huang W."/>
            <person name="Nel W.J."/>
            <person name="Swalarsk-Parry B.S."/>
            <person name="Vaghefi N."/>
            <person name="Wilken P.M."/>
            <person name="An Z."/>
            <person name="de Beer Z.W."/>
            <person name="De Vos L."/>
            <person name="Chen L."/>
            <person name="Duong T.A."/>
            <person name="Gao Y."/>
            <person name="Hammerbacher A."/>
            <person name="Kikkert J.R."/>
            <person name="Li Y."/>
            <person name="Li H."/>
            <person name="Li K."/>
            <person name="Li Q."/>
            <person name="Liu X."/>
            <person name="Ma X."/>
            <person name="Naidoo K."/>
            <person name="Pethybridge S.J."/>
            <person name="Sun J."/>
            <person name="Steenkamp E.T."/>
            <person name="van der Nest M.A."/>
            <person name="van Wyk S."/>
            <person name="Wingfield M.J."/>
            <person name="Xiong C."/>
            <person name="Yue Q."/>
            <person name="Zhang X."/>
        </authorList>
    </citation>
    <scope>NUCLEOTIDE SEQUENCE [LARGE SCALE GENOMIC DNA]</scope>
    <source>
        <strain evidence="4 5">BP6252</strain>
    </source>
</reference>
<dbReference type="Gene3D" id="3.20.20.60">
    <property type="entry name" value="Phosphoenolpyruvate-binding domains"/>
    <property type="match status" value="1"/>
</dbReference>
<dbReference type="GO" id="GO:0046872">
    <property type="term" value="F:metal ion binding"/>
    <property type="evidence" value="ECO:0007669"/>
    <property type="project" value="UniProtKB-KW"/>
</dbReference>
<dbReference type="InterPro" id="IPR005000">
    <property type="entry name" value="Aldolase/citrate-lyase_domain"/>
</dbReference>
<dbReference type="AlphaFoldDB" id="A0A3D8R257"/>
<evidence type="ECO:0000256" key="1">
    <source>
        <dbReference type="ARBA" id="ARBA00022723"/>
    </source>
</evidence>
<sequence>MATNDIGSEKWTYKATEPVGMQVYRAPSLLQPHRARDAIQDAHKGLIPPLVGFFCGLSCPPVAKVVAQLGYDVVFIDWEHASTDVETMTQMVHDIQFISEGKSMAFVRVPGHDHASIGHVLDAGASIIVPQVDTVEQAKHIVSASKFGARINGKRSAPPFRLLRGISDVPIDSSLSLWENFNYQAAVVIEIESVEGIRNLDAILTEVGDQIDSVWLGTLDARISMGLQNGYGEEPEWLEVKALYESTLRKHNMPASGLALGPPEIRAKMAKGKSFMVSTSDVYALLGETVGLADMRQSFAQMNYEQVYERI</sequence>
<comment type="caution">
    <text evidence="4">The sequence shown here is derived from an EMBL/GenBank/DDBJ whole genome shotgun (WGS) entry which is preliminary data.</text>
</comment>
<feature type="domain" description="HpcH/HpaI aldolase/citrate lyase" evidence="3">
    <location>
        <begin position="52"/>
        <end position="232"/>
    </location>
</feature>
<keyword evidence="1" id="KW-0479">Metal-binding</keyword>
<evidence type="ECO:0000313" key="4">
    <source>
        <dbReference type="EMBL" id="RDW68030.1"/>
    </source>
</evidence>
<dbReference type="GO" id="GO:0016832">
    <property type="term" value="F:aldehyde-lyase activity"/>
    <property type="evidence" value="ECO:0007669"/>
    <property type="project" value="TreeGrafter"/>
</dbReference>
<dbReference type="Pfam" id="PF03328">
    <property type="entry name" value="HpcH_HpaI"/>
    <property type="match status" value="1"/>
</dbReference>
<dbReference type="InterPro" id="IPR050251">
    <property type="entry name" value="HpcH-HpaI_aldolase"/>
</dbReference>
<dbReference type="EMBL" id="PDLM01000010">
    <property type="protein sequence ID" value="RDW68030.1"/>
    <property type="molecule type" value="Genomic_DNA"/>
</dbReference>
<keyword evidence="5" id="KW-1185">Reference proteome</keyword>
<dbReference type="STRING" id="1849047.A0A3D8R257"/>
<accession>A0A3D8R257</accession>
<dbReference type="InterPro" id="IPR040442">
    <property type="entry name" value="Pyrv_kinase-like_dom_sf"/>
</dbReference>
<dbReference type="Proteomes" id="UP000256645">
    <property type="component" value="Unassembled WGS sequence"/>
</dbReference>
<dbReference type="PANTHER" id="PTHR30502:SF8">
    <property type="entry name" value="SYNTHASE, PUTATIVE-RELATED"/>
    <property type="match status" value="1"/>
</dbReference>
<evidence type="ECO:0000259" key="3">
    <source>
        <dbReference type="Pfam" id="PF03328"/>
    </source>
</evidence>
<protein>
    <recommendedName>
        <fullName evidence="3">HpcH/HpaI aldolase/citrate lyase domain-containing protein</fullName>
    </recommendedName>
</protein>
<dbReference type="GO" id="GO:0005737">
    <property type="term" value="C:cytoplasm"/>
    <property type="evidence" value="ECO:0007669"/>
    <property type="project" value="TreeGrafter"/>
</dbReference>
<evidence type="ECO:0000256" key="2">
    <source>
        <dbReference type="ARBA" id="ARBA00023239"/>
    </source>
</evidence>
<name>A0A3D8R257_9HELO</name>
<dbReference type="SUPFAM" id="SSF51621">
    <property type="entry name" value="Phosphoenolpyruvate/pyruvate domain"/>
    <property type="match status" value="1"/>
</dbReference>
<dbReference type="InterPro" id="IPR015813">
    <property type="entry name" value="Pyrv/PenolPyrv_kinase-like_dom"/>
</dbReference>
<organism evidence="4 5">
    <name type="scientific">Coleophoma cylindrospora</name>
    <dbReference type="NCBI Taxonomy" id="1849047"/>
    <lineage>
        <taxon>Eukaryota</taxon>
        <taxon>Fungi</taxon>
        <taxon>Dikarya</taxon>
        <taxon>Ascomycota</taxon>
        <taxon>Pezizomycotina</taxon>
        <taxon>Leotiomycetes</taxon>
        <taxon>Helotiales</taxon>
        <taxon>Dermateaceae</taxon>
        <taxon>Coleophoma</taxon>
    </lineage>
</organism>
<evidence type="ECO:0000313" key="5">
    <source>
        <dbReference type="Proteomes" id="UP000256645"/>
    </source>
</evidence>
<keyword evidence="2" id="KW-0456">Lyase</keyword>
<dbReference type="PANTHER" id="PTHR30502">
    <property type="entry name" value="2-KETO-3-DEOXY-L-RHAMNONATE ALDOLASE"/>
    <property type="match status" value="1"/>
</dbReference>
<dbReference type="OrthoDB" id="1621678at2759"/>
<gene>
    <name evidence="4" type="ORF">BP6252_09426</name>
</gene>